<reference evidence="2 3" key="1">
    <citation type="submission" date="2020-09" db="EMBL/GenBank/DDBJ databases">
        <title>Novel species of Mucilaginibacter isolated from a glacier on the Tibetan Plateau.</title>
        <authorList>
            <person name="Liu Q."/>
            <person name="Xin Y.-H."/>
        </authorList>
    </citation>
    <scope>NUCLEOTIDE SEQUENCE [LARGE SCALE GENOMIC DNA]</scope>
    <source>
        <strain evidence="2 3">CGMCC 1.13878</strain>
    </source>
</reference>
<evidence type="ECO:0000313" key="3">
    <source>
        <dbReference type="Proteomes" id="UP000618754"/>
    </source>
</evidence>
<proteinExistence type="predicted"/>
<keyword evidence="3" id="KW-1185">Reference proteome</keyword>
<keyword evidence="1" id="KW-0732">Signal</keyword>
<dbReference type="EMBL" id="JACWMW010000001">
    <property type="protein sequence ID" value="MBD1384623.1"/>
    <property type="molecule type" value="Genomic_DNA"/>
</dbReference>
<feature type="chain" id="PRO_5045164660" evidence="1">
    <location>
        <begin position="21"/>
        <end position="127"/>
    </location>
</feature>
<sequence length="127" mass="14415">MRKYAAFSFSVAVILLAALAACDKATLYNGNVYIAILYKKNPQKGFKVYYKKGVPEKDNKETLLSDGMQTTNEAGTVTFYQLTPGSYTFYTFGYLPEAGRVVSRDTNLVIRARYRDESNYRFDLTLN</sequence>
<dbReference type="PROSITE" id="PS51257">
    <property type="entry name" value="PROKAR_LIPOPROTEIN"/>
    <property type="match status" value="1"/>
</dbReference>
<accession>A0ABR7X205</accession>
<evidence type="ECO:0000313" key="2">
    <source>
        <dbReference type="EMBL" id="MBD1384623.1"/>
    </source>
</evidence>
<protein>
    <submittedName>
        <fullName evidence="2">Uncharacterized protein</fullName>
    </submittedName>
</protein>
<evidence type="ECO:0000256" key="1">
    <source>
        <dbReference type="SAM" id="SignalP"/>
    </source>
</evidence>
<dbReference type="Proteomes" id="UP000618754">
    <property type="component" value="Unassembled WGS sequence"/>
</dbReference>
<dbReference type="RefSeq" id="WP_191174485.1">
    <property type="nucleotide sequence ID" value="NZ_JACWMW010000001.1"/>
</dbReference>
<organism evidence="2 3">
    <name type="scientific">Mucilaginibacter rigui</name>
    <dbReference type="NCBI Taxonomy" id="534635"/>
    <lineage>
        <taxon>Bacteria</taxon>
        <taxon>Pseudomonadati</taxon>
        <taxon>Bacteroidota</taxon>
        <taxon>Sphingobacteriia</taxon>
        <taxon>Sphingobacteriales</taxon>
        <taxon>Sphingobacteriaceae</taxon>
        <taxon>Mucilaginibacter</taxon>
    </lineage>
</organism>
<feature type="signal peptide" evidence="1">
    <location>
        <begin position="1"/>
        <end position="20"/>
    </location>
</feature>
<name>A0ABR7X205_9SPHI</name>
<comment type="caution">
    <text evidence="2">The sequence shown here is derived from an EMBL/GenBank/DDBJ whole genome shotgun (WGS) entry which is preliminary data.</text>
</comment>
<gene>
    <name evidence="2" type="ORF">IDJ75_04975</name>
</gene>